<dbReference type="OrthoDB" id="443981at2759"/>
<dbReference type="GO" id="GO:0016191">
    <property type="term" value="P:synaptic vesicle uncoating"/>
    <property type="evidence" value="ECO:0007669"/>
    <property type="project" value="TreeGrafter"/>
</dbReference>
<dbReference type="PANTHER" id="PTHR14167:SF50">
    <property type="entry name" value="ENDOPHILIN-A1"/>
    <property type="match status" value="1"/>
</dbReference>
<name>A0A2G9SHE9_AQUCT</name>
<dbReference type="PROSITE" id="PS51021">
    <property type="entry name" value="BAR"/>
    <property type="match status" value="1"/>
</dbReference>
<dbReference type="EMBL" id="KV924894">
    <property type="protein sequence ID" value="PIO38831.1"/>
    <property type="molecule type" value="Genomic_DNA"/>
</dbReference>
<dbReference type="Gene3D" id="1.20.1270.60">
    <property type="entry name" value="Arfaptin homology (AH) domain/BAR domain"/>
    <property type="match status" value="1"/>
</dbReference>
<dbReference type="InterPro" id="IPR004148">
    <property type="entry name" value="BAR_dom"/>
</dbReference>
<organism evidence="3 4">
    <name type="scientific">Aquarana catesbeiana</name>
    <name type="common">American bullfrog</name>
    <name type="synonym">Rana catesbeiana</name>
    <dbReference type="NCBI Taxonomy" id="8400"/>
    <lineage>
        <taxon>Eukaryota</taxon>
        <taxon>Metazoa</taxon>
        <taxon>Chordata</taxon>
        <taxon>Craniata</taxon>
        <taxon>Vertebrata</taxon>
        <taxon>Euteleostomi</taxon>
        <taxon>Amphibia</taxon>
        <taxon>Batrachia</taxon>
        <taxon>Anura</taxon>
        <taxon>Neobatrachia</taxon>
        <taxon>Ranoidea</taxon>
        <taxon>Ranidae</taxon>
        <taxon>Aquarana</taxon>
    </lineage>
</organism>
<proteinExistence type="inferred from homology"/>
<reference evidence="4" key="1">
    <citation type="journal article" date="2017" name="Nat. Commun.">
        <title>The North American bullfrog draft genome provides insight into hormonal regulation of long noncoding RNA.</title>
        <authorList>
            <person name="Hammond S.A."/>
            <person name="Warren R.L."/>
            <person name="Vandervalk B.P."/>
            <person name="Kucuk E."/>
            <person name="Khan H."/>
            <person name="Gibb E.A."/>
            <person name="Pandoh P."/>
            <person name="Kirk H."/>
            <person name="Zhao Y."/>
            <person name="Jones M."/>
            <person name="Mungall A.J."/>
            <person name="Coope R."/>
            <person name="Pleasance S."/>
            <person name="Moore R.A."/>
            <person name="Holt R.A."/>
            <person name="Round J.M."/>
            <person name="Ohora S."/>
            <person name="Walle B.V."/>
            <person name="Veldhoen N."/>
            <person name="Helbing C.C."/>
            <person name="Birol I."/>
        </authorList>
    </citation>
    <scope>NUCLEOTIDE SEQUENCE [LARGE SCALE GENOMIC DNA]</scope>
</reference>
<dbReference type="SUPFAM" id="SSF103657">
    <property type="entry name" value="BAR/IMD domain-like"/>
    <property type="match status" value="1"/>
</dbReference>
<dbReference type="Pfam" id="PF03114">
    <property type="entry name" value="BAR"/>
    <property type="match status" value="1"/>
</dbReference>
<dbReference type="AlphaFoldDB" id="A0A2G9SHE9"/>
<dbReference type="InterPro" id="IPR027267">
    <property type="entry name" value="AH/BAR_dom_sf"/>
</dbReference>
<evidence type="ECO:0000259" key="2">
    <source>
        <dbReference type="PROSITE" id="PS51021"/>
    </source>
</evidence>
<dbReference type="Proteomes" id="UP000228934">
    <property type="component" value="Unassembled WGS sequence"/>
</dbReference>
<accession>A0A2G9SHE9</accession>
<feature type="non-terminal residue" evidence="3">
    <location>
        <position position="192"/>
    </location>
</feature>
<dbReference type="InterPro" id="IPR050384">
    <property type="entry name" value="Endophilin_SH3RF"/>
</dbReference>
<evidence type="ECO:0000313" key="4">
    <source>
        <dbReference type="Proteomes" id="UP000228934"/>
    </source>
</evidence>
<gene>
    <name evidence="3" type="ORF">AB205_0097980</name>
</gene>
<dbReference type="GO" id="GO:0098978">
    <property type="term" value="C:glutamatergic synapse"/>
    <property type="evidence" value="ECO:0007669"/>
    <property type="project" value="TreeGrafter"/>
</dbReference>
<evidence type="ECO:0000256" key="1">
    <source>
        <dbReference type="ARBA" id="ARBA00006697"/>
    </source>
</evidence>
<sequence length="192" mass="22024">MTKSVEYLQPNPASRAKLNMINTMSKIRGQEKGPGYPQAEALLAEAMFKYGREIGDDSNFGPALVDVGEAMRELSDIKDSLDIDVKQNFIDPLQNLHDKDLKEIQHHLKKLEGRRLDFDYKKKRQGKITDDEIRQALEKFDESKEIAESSMFNLLEMDIEQVSQLSALVQSQLEYHKQAVQILQQVTSKLEQ</sequence>
<keyword evidence="4" id="KW-1185">Reference proteome</keyword>
<protein>
    <recommendedName>
        <fullName evidence="2">BAR domain-containing protein</fullName>
    </recommendedName>
</protein>
<evidence type="ECO:0000313" key="3">
    <source>
        <dbReference type="EMBL" id="PIO38831.1"/>
    </source>
</evidence>
<feature type="domain" description="BAR" evidence="2">
    <location>
        <begin position="1"/>
        <end position="192"/>
    </location>
</feature>
<dbReference type="GO" id="GO:0098793">
    <property type="term" value="C:presynapse"/>
    <property type="evidence" value="ECO:0007669"/>
    <property type="project" value="TreeGrafter"/>
</dbReference>
<comment type="similarity">
    <text evidence="1">Belongs to the endophilin family.</text>
</comment>
<dbReference type="SMART" id="SM00721">
    <property type="entry name" value="BAR"/>
    <property type="match status" value="1"/>
</dbReference>
<dbReference type="GO" id="GO:0005737">
    <property type="term" value="C:cytoplasm"/>
    <property type="evidence" value="ECO:0007669"/>
    <property type="project" value="InterPro"/>
</dbReference>
<dbReference type="PANTHER" id="PTHR14167">
    <property type="entry name" value="SH3 DOMAIN-CONTAINING"/>
    <property type="match status" value="1"/>
</dbReference>